<dbReference type="InterPro" id="IPR029061">
    <property type="entry name" value="THDP-binding"/>
</dbReference>
<dbReference type="PANTHER" id="PTHR43322">
    <property type="entry name" value="1-D-DEOXYXYLULOSE 5-PHOSPHATE SYNTHASE-RELATED"/>
    <property type="match status" value="1"/>
</dbReference>
<keyword evidence="6 11" id="KW-0460">Magnesium</keyword>
<dbReference type="InterPro" id="IPR020826">
    <property type="entry name" value="Transketolase_BS"/>
</dbReference>
<dbReference type="Gene3D" id="3.40.50.920">
    <property type="match status" value="1"/>
</dbReference>
<keyword evidence="8 11" id="KW-0786">Thiamine pyrophosphate</keyword>
<dbReference type="InterPro" id="IPR009014">
    <property type="entry name" value="Transketo_C/PFOR_II"/>
</dbReference>
<dbReference type="EMBL" id="CP108169">
    <property type="protein sequence ID" value="WTQ77425.1"/>
    <property type="molecule type" value="Genomic_DNA"/>
</dbReference>
<gene>
    <name evidence="11 13" type="primary">dxs</name>
    <name evidence="13" type="ORF">OG222_31730</name>
</gene>
<protein>
    <recommendedName>
        <fullName evidence="11">1-deoxy-D-xylulose-5-phosphate synthase</fullName>
        <ecNumber evidence="11">2.2.1.7</ecNumber>
    </recommendedName>
    <alternativeName>
        <fullName evidence="11">1-deoxyxylulose-5-phosphate synthase</fullName>
        <shortName evidence="11">DXP synthase</shortName>
        <shortName evidence="11">DXPS</shortName>
    </alternativeName>
</protein>
<evidence type="ECO:0000256" key="10">
    <source>
        <dbReference type="ARBA" id="ARBA00055605"/>
    </source>
</evidence>
<evidence type="ECO:0000256" key="8">
    <source>
        <dbReference type="ARBA" id="ARBA00023052"/>
    </source>
</evidence>
<dbReference type="HAMAP" id="MF_00315">
    <property type="entry name" value="DXP_synth"/>
    <property type="match status" value="1"/>
</dbReference>
<dbReference type="FunFam" id="3.40.50.920:FF:000002">
    <property type="entry name" value="1-deoxy-D-xylulose-5-phosphate synthase"/>
    <property type="match status" value="1"/>
</dbReference>
<comment type="catalytic activity">
    <reaction evidence="11">
        <text>D-glyceraldehyde 3-phosphate + pyruvate + H(+) = 1-deoxy-D-xylulose 5-phosphate + CO2</text>
        <dbReference type="Rhea" id="RHEA:12605"/>
        <dbReference type="ChEBI" id="CHEBI:15361"/>
        <dbReference type="ChEBI" id="CHEBI:15378"/>
        <dbReference type="ChEBI" id="CHEBI:16526"/>
        <dbReference type="ChEBI" id="CHEBI:57792"/>
        <dbReference type="ChEBI" id="CHEBI:59776"/>
        <dbReference type="EC" id="2.2.1.7"/>
    </reaction>
</comment>
<evidence type="ECO:0000256" key="2">
    <source>
        <dbReference type="ARBA" id="ARBA00011081"/>
    </source>
</evidence>
<evidence type="ECO:0000256" key="3">
    <source>
        <dbReference type="ARBA" id="ARBA00011738"/>
    </source>
</evidence>
<evidence type="ECO:0000256" key="7">
    <source>
        <dbReference type="ARBA" id="ARBA00022977"/>
    </source>
</evidence>
<dbReference type="GO" id="GO:0030976">
    <property type="term" value="F:thiamine pyrophosphate binding"/>
    <property type="evidence" value="ECO:0007669"/>
    <property type="project" value="UniProtKB-UniRule"/>
</dbReference>
<comment type="cofactor">
    <cofactor evidence="11">
        <name>Mg(2+)</name>
        <dbReference type="ChEBI" id="CHEBI:18420"/>
    </cofactor>
    <text evidence="11">Binds 1 Mg(2+) ion per subunit.</text>
</comment>
<keyword evidence="5 11" id="KW-0479">Metal-binding</keyword>
<dbReference type="Pfam" id="PF02780">
    <property type="entry name" value="Transketolase_C"/>
    <property type="match status" value="1"/>
</dbReference>
<feature type="binding site" evidence="11">
    <location>
        <position position="174"/>
    </location>
    <ligand>
        <name>thiamine diphosphate</name>
        <dbReference type="ChEBI" id="CHEBI:58937"/>
    </ligand>
</feature>
<dbReference type="GO" id="GO:0000287">
    <property type="term" value="F:magnesium ion binding"/>
    <property type="evidence" value="ECO:0007669"/>
    <property type="project" value="UniProtKB-UniRule"/>
</dbReference>
<accession>A0AAU1M1R0</accession>
<comment type="similarity">
    <text evidence="2 11">Belongs to the transketolase family. DXPS subfamily.</text>
</comment>
<evidence type="ECO:0000313" key="13">
    <source>
        <dbReference type="EMBL" id="WTQ77425.1"/>
    </source>
</evidence>
<evidence type="ECO:0000256" key="5">
    <source>
        <dbReference type="ARBA" id="ARBA00022723"/>
    </source>
</evidence>
<dbReference type="GO" id="GO:0019288">
    <property type="term" value="P:isopentenyl diphosphate biosynthetic process, methylerythritol 4-phosphate pathway"/>
    <property type="evidence" value="ECO:0007669"/>
    <property type="project" value="TreeGrafter"/>
</dbReference>
<evidence type="ECO:0000256" key="9">
    <source>
        <dbReference type="ARBA" id="ARBA00023229"/>
    </source>
</evidence>
<dbReference type="PANTHER" id="PTHR43322:SF5">
    <property type="entry name" value="1-DEOXY-D-XYLULOSE-5-PHOSPHATE SYNTHASE, CHLOROPLASTIC"/>
    <property type="match status" value="1"/>
</dbReference>
<comment type="pathway">
    <text evidence="1 11">Metabolic intermediate biosynthesis; 1-deoxy-D-xylulose 5-phosphate biosynthesis; 1-deoxy-D-xylulose 5-phosphate from D-glyceraldehyde 3-phosphate and pyruvate: step 1/1.</text>
</comment>
<feature type="binding site" evidence="11">
    <location>
        <position position="367"/>
    </location>
    <ligand>
        <name>thiamine diphosphate</name>
        <dbReference type="ChEBI" id="CHEBI:58937"/>
    </ligand>
</feature>
<dbReference type="GO" id="GO:0016114">
    <property type="term" value="P:terpenoid biosynthetic process"/>
    <property type="evidence" value="ECO:0007669"/>
    <property type="project" value="UniProtKB-UniRule"/>
</dbReference>
<dbReference type="CDD" id="cd07033">
    <property type="entry name" value="TPP_PYR_DXS_TK_like"/>
    <property type="match status" value="1"/>
</dbReference>
<evidence type="ECO:0000259" key="12">
    <source>
        <dbReference type="SMART" id="SM00861"/>
    </source>
</evidence>
<dbReference type="InterPro" id="IPR033248">
    <property type="entry name" value="Transketolase_C"/>
</dbReference>
<sequence>MTMLESIKGPQDLKALSRPELGELAEEIRAFLIRAVARTGGHLGPNLGVVELTIALHRVFDSPVDRILWDTGHQSYVHKLLTGRQDFSKLRSKGGLSGYPSREESEHDVIENSHASTVLGWADGLAKADEVLERGRHVVAVIGDGALTGGMAWEALNNIAAARDRPLIIVVNDNERSYAPTIGGLANHLATLRTTDGYERFLSWGKGVLQQTPVIGAPLYGSLHGAKKGFKDTFAPQGMFEDLGLKYVGPVDGHDTAAVEAALQRAKRFHGPVLVHCITEKGRGFPPALADDADRFHTVGRMDPLTCEPLVLPAAPSWTSVFGDEIAEIGAVRPDVVAITAAMLHPVGLTRFAEEFPDRIWDVGIAEQHAAVSAAGLATGGLHPVVAVYATFLNRAFDQLLMDVALHGCGVTFVLDRAGVTGPDGPSHNGMWDMSLLQVVPGLRIAAPRDADRLREELREAVDVDDAPTVIRFPKESVGEPVAAVGRIGGMDVLHRAPDADVLLVAVGVLAPVCLQAADLLAGSGIRCTVVDPRWVKPVDDQLPALAAQHRLVAVVEDNSRSGGVGWAVGQALRDAGVDVPLRTYGIPEQFLAHAGRGEVLAEIGLTPVEIAGSISAALERRTAAGERNMPKENGA</sequence>
<dbReference type="GO" id="GO:0005829">
    <property type="term" value="C:cytosol"/>
    <property type="evidence" value="ECO:0007669"/>
    <property type="project" value="TreeGrafter"/>
</dbReference>
<dbReference type="AlphaFoldDB" id="A0AAU1M1R0"/>
<keyword evidence="7 11" id="KW-0784">Thiamine biosynthesis</keyword>
<dbReference type="GO" id="GO:0008661">
    <property type="term" value="F:1-deoxy-D-xylulose-5-phosphate synthase activity"/>
    <property type="evidence" value="ECO:0007669"/>
    <property type="project" value="UniProtKB-UniRule"/>
</dbReference>
<dbReference type="FunFam" id="3.40.50.970:FF:000005">
    <property type="entry name" value="1-deoxy-D-xylulose-5-phosphate synthase"/>
    <property type="match status" value="1"/>
</dbReference>
<feature type="binding site" evidence="11">
    <location>
        <position position="144"/>
    </location>
    <ligand>
        <name>Mg(2+)</name>
        <dbReference type="ChEBI" id="CHEBI:18420"/>
    </ligand>
</feature>
<dbReference type="Gene3D" id="3.40.50.970">
    <property type="match status" value="2"/>
</dbReference>
<dbReference type="CDD" id="cd02007">
    <property type="entry name" value="TPP_DXS"/>
    <property type="match status" value="1"/>
</dbReference>
<evidence type="ECO:0000256" key="11">
    <source>
        <dbReference type="HAMAP-Rule" id="MF_00315"/>
    </source>
</evidence>
<proteinExistence type="inferred from homology"/>
<dbReference type="PROSITE" id="PS00802">
    <property type="entry name" value="TRANSKETOLASE_2"/>
    <property type="match status" value="1"/>
</dbReference>
<dbReference type="GO" id="GO:0009228">
    <property type="term" value="P:thiamine biosynthetic process"/>
    <property type="evidence" value="ECO:0007669"/>
    <property type="project" value="UniProtKB-UniRule"/>
</dbReference>
<name>A0AAU1M1R0_9ACTN</name>
<keyword evidence="9 11" id="KW-0414">Isoprene biosynthesis</keyword>
<feature type="binding site" evidence="11">
    <location>
        <position position="285"/>
    </location>
    <ligand>
        <name>thiamine diphosphate</name>
        <dbReference type="ChEBI" id="CHEBI:58937"/>
    </ligand>
</feature>
<dbReference type="InterPro" id="IPR005477">
    <property type="entry name" value="Dxylulose-5-P_synthase"/>
</dbReference>
<reference evidence="13" key="1">
    <citation type="submission" date="2022-10" db="EMBL/GenBank/DDBJ databases">
        <title>The complete genomes of actinobacterial strains from the NBC collection.</title>
        <authorList>
            <person name="Joergensen T.S."/>
            <person name="Alvarez Arevalo M."/>
            <person name="Sterndorff E.B."/>
            <person name="Faurdal D."/>
            <person name="Vuksanovic O."/>
            <person name="Mourched A.-S."/>
            <person name="Charusanti P."/>
            <person name="Shaw S."/>
            <person name="Blin K."/>
            <person name="Weber T."/>
        </authorList>
    </citation>
    <scope>NUCLEOTIDE SEQUENCE</scope>
    <source>
        <strain evidence="13">NBC_00148</strain>
    </source>
</reference>
<feature type="domain" description="Transketolase-like pyrimidine-binding" evidence="12">
    <location>
        <begin position="316"/>
        <end position="480"/>
    </location>
</feature>
<organism evidence="13">
    <name type="scientific">Streptomyces sp. NBC_00148</name>
    <dbReference type="NCBI Taxonomy" id="2903626"/>
    <lineage>
        <taxon>Bacteria</taxon>
        <taxon>Bacillati</taxon>
        <taxon>Actinomycetota</taxon>
        <taxon>Actinomycetes</taxon>
        <taxon>Kitasatosporales</taxon>
        <taxon>Streptomycetaceae</taxon>
        <taxon>Streptomyces</taxon>
    </lineage>
</organism>
<feature type="binding site" evidence="11">
    <location>
        <begin position="145"/>
        <end position="146"/>
    </location>
    <ligand>
        <name>thiamine diphosphate</name>
        <dbReference type="ChEBI" id="CHEBI:58937"/>
    </ligand>
</feature>
<keyword evidence="4 11" id="KW-0808">Transferase</keyword>
<dbReference type="Pfam" id="PF02779">
    <property type="entry name" value="Transket_pyr"/>
    <property type="match status" value="1"/>
</dbReference>
<comment type="function">
    <text evidence="10 11">Catalyzes the acyloin condensation reaction between C atoms 2 and 3 of pyruvate and glyceraldehyde 3-phosphate to yield 1-deoxy-D-xylulose-5-phosphate (DXP).</text>
</comment>
<dbReference type="SUPFAM" id="SSF52518">
    <property type="entry name" value="Thiamin diphosphate-binding fold (THDP-binding)"/>
    <property type="match status" value="2"/>
</dbReference>
<dbReference type="NCBIfam" id="TIGR00204">
    <property type="entry name" value="dxs"/>
    <property type="match status" value="1"/>
</dbReference>
<dbReference type="NCBIfam" id="NF003933">
    <property type="entry name" value="PRK05444.2-2"/>
    <property type="match status" value="1"/>
</dbReference>
<evidence type="ECO:0000256" key="4">
    <source>
        <dbReference type="ARBA" id="ARBA00022679"/>
    </source>
</evidence>
<comment type="cofactor">
    <cofactor evidence="11">
        <name>thiamine diphosphate</name>
        <dbReference type="ChEBI" id="CHEBI:58937"/>
    </cofactor>
    <text evidence="11">Binds 1 thiamine pyrophosphate per subunit.</text>
</comment>
<feature type="binding site" evidence="11">
    <location>
        <position position="73"/>
    </location>
    <ligand>
        <name>thiamine diphosphate</name>
        <dbReference type="ChEBI" id="CHEBI:58937"/>
    </ligand>
</feature>
<dbReference type="SUPFAM" id="SSF52922">
    <property type="entry name" value="TK C-terminal domain-like"/>
    <property type="match status" value="1"/>
</dbReference>
<dbReference type="SMART" id="SM00861">
    <property type="entry name" value="Transket_pyr"/>
    <property type="match status" value="1"/>
</dbReference>
<evidence type="ECO:0000256" key="1">
    <source>
        <dbReference type="ARBA" id="ARBA00004980"/>
    </source>
</evidence>
<feature type="binding site" evidence="11">
    <location>
        <position position="174"/>
    </location>
    <ligand>
        <name>Mg(2+)</name>
        <dbReference type="ChEBI" id="CHEBI:18420"/>
    </ligand>
</feature>
<dbReference type="EC" id="2.2.1.7" evidence="11"/>
<comment type="subunit">
    <text evidence="3 11">Homodimer.</text>
</comment>
<dbReference type="InterPro" id="IPR005475">
    <property type="entry name" value="Transketolase-like_Pyr-bd"/>
</dbReference>
<feature type="binding site" evidence="11">
    <location>
        <begin position="113"/>
        <end position="115"/>
    </location>
    <ligand>
        <name>thiamine diphosphate</name>
        <dbReference type="ChEBI" id="CHEBI:58937"/>
    </ligand>
</feature>
<dbReference type="Pfam" id="PF13292">
    <property type="entry name" value="DXP_synthase_N"/>
    <property type="match status" value="1"/>
</dbReference>
<evidence type="ECO:0000256" key="6">
    <source>
        <dbReference type="ARBA" id="ARBA00022842"/>
    </source>
</evidence>